<evidence type="ECO:0000256" key="3">
    <source>
        <dbReference type="ARBA" id="ARBA00023285"/>
    </source>
</evidence>
<dbReference type="Pfam" id="PF06368">
    <property type="entry name" value="Met_asp_mut_E"/>
    <property type="match status" value="1"/>
</dbReference>
<accession>A0A6J7RSK6</accession>
<dbReference type="SUPFAM" id="SSF51703">
    <property type="entry name" value="Cobalamin (vitamin B12)-dependent enzymes"/>
    <property type="match status" value="1"/>
</dbReference>
<dbReference type="InterPro" id="IPR016176">
    <property type="entry name" value="Cbl-dep_enz_cat"/>
</dbReference>
<dbReference type="GO" id="GO:0050097">
    <property type="term" value="F:methylaspartate mutase activity"/>
    <property type="evidence" value="ECO:0007669"/>
    <property type="project" value="InterPro"/>
</dbReference>
<protein>
    <submittedName>
        <fullName evidence="4">Unannotated protein</fullName>
    </submittedName>
</protein>
<sequence>MADNVTNERLTDDAFHAQRETIFREQLGRAPYDLDEALAFSLENAKRGTVAAVLQKAKATGVAAVVPRAGVASWEGQRALMQMLDEAGAAYLPITIDSLTRELQFAEAERRLASSTTEVSALNGYPIVAHGIEANRRLIQSFDKPVIVRANAVDLRITAETGLASGGTAFVSGPMYATLEYSKNTPLSEGISKWQYIFRLMGIYSEAGVPMADDAVGFSQSGTCSVPALMHVGVILDALIMASQGVKHIMLYSMLQGNIAQDVASCLAVEQLATEYLHKLGLDDVSTYVASSDWNGAFPERRPDAYGLIAANVFAAAIARAPLNYVKTIDEGIGVPTAESNADSIRVTRYLMNLIGRQAHAWRTPEIEFELHLNLIQARAILDAIIDLGDGDPVVGSIKGIGTGILDIPFSPNIHVKGNVLPIRDASGAVRFLDHGALPIPAEALEMERERLSHRSADPSALGYQDVVDDLQFLELDTFDPATGTEVKA</sequence>
<dbReference type="Gene3D" id="3.20.20.240">
    <property type="entry name" value="Methylmalonyl-CoA mutase"/>
    <property type="match status" value="1"/>
</dbReference>
<evidence type="ECO:0000256" key="2">
    <source>
        <dbReference type="ARBA" id="ARBA00023235"/>
    </source>
</evidence>
<keyword evidence="3" id="KW-0170">Cobalt</keyword>
<dbReference type="GO" id="GO:0019670">
    <property type="term" value="P:anaerobic L-glutamate catabolic process"/>
    <property type="evidence" value="ECO:0007669"/>
    <property type="project" value="InterPro"/>
</dbReference>
<reference evidence="4" key="1">
    <citation type="submission" date="2020-05" db="EMBL/GenBank/DDBJ databases">
        <authorList>
            <person name="Chiriac C."/>
            <person name="Salcher M."/>
            <person name="Ghai R."/>
            <person name="Kavagutti S V."/>
        </authorList>
    </citation>
    <scope>NUCLEOTIDE SEQUENCE</scope>
</reference>
<keyword evidence="2" id="KW-0413">Isomerase</keyword>
<dbReference type="EMBL" id="CAFBPU010000018">
    <property type="protein sequence ID" value="CAB5031716.1"/>
    <property type="molecule type" value="Genomic_DNA"/>
</dbReference>
<dbReference type="AlphaFoldDB" id="A0A6J7RSK6"/>
<dbReference type="Gene3D" id="3.90.970.10">
    <property type="match status" value="1"/>
</dbReference>
<organism evidence="4">
    <name type="scientific">freshwater metagenome</name>
    <dbReference type="NCBI Taxonomy" id="449393"/>
    <lineage>
        <taxon>unclassified sequences</taxon>
        <taxon>metagenomes</taxon>
        <taxon>ecological metagenomes</taxon>
    </lineage>
</organism>
<dbReference type="InterPro" id="IPR014714">
    <property type="entry name" value="Glu_mut_E_C_dom_sf"/>
</dbReference>
<gene>
    <name evidence="4" type="ORF">UFOPK4150_01046</name>
</gene>
<proteinExistence type="predicted"/>
<dbReference type="GO" id="GO:0031419">
    <property type="term" value="F:cobalamin binding"/>
    <property type="evidence" value="ECO:0007669"/>
    <property type="project" value="UniProtKB-KW"/>
</dbReference>
<keyword evidence="1" id="KW-0846">Cobalamin</keyword>
<name>A0A6J7RSK6_9ZZZZ</name>
<evidence type="ECO:0000256" key="1">
    <source>
        <dbReference type="ARBA" id="ARBA00022628"/>
    </source>
</evidence>
<dbReference type="InterPro" id="IPR006396">
    <property type="entry name" value="Glu_mut_E"/>
</dbReference>
<evidence type="ECO:0000313" key="4">
    <source>
        <dbReference type="EMBL" id="CAB5031716.1"/>
    </source>
</evidence>